<dbReference type="Pfam" id="PF15327">
    <property type="entry name" value="Tankyrase_bdg_C"/>
    <property type="match status" value="1"/>
</dbReference>
<organism evidence="3 4">
    <name type="scientific">Scleropages formosus</name>
    <name type="common">Asian bonytongue</name>
    <name type="synonym">Osteoglossum formosum</name>
    <dbReference type="NCBI Taxonomy" id="113540"/>
    <lineage>
        <taxon>Eukaryota</taxon>
        <taxon>Metazoa</taxon>
        <taxon>Chordata</taxon>
        <taxon>Craniata</taxon>
        <taxon>Vertebrata</taxon>
        <taxon>Euteleostomi</taxon>
        <taxon>Actinopterygii</taxon>
        <taxon>Neopterygii</taxon>
        <taxon>Teleostei</taxon>
        <taxon>Osteoglossocephala</taxon>
        <taxon>Osteoglossomorpha</taxon>
        <taxon>Osteoglossiformes</taxon>
        <taxon>Osteoglossidae</taxon>
        <taxon>Scleropages</taxon>
    </lineage>
</organism>
<feature type="compositionally biased region" description="Polar residues" evidence="1">
    <location>
        <begin position="127"/>
        <end position="139"/>
    </location>
</feature>
<dbReference type="InterPro" id="IPR032764">
    <property type="entry name" value="Tankyrase-bd_C"/>
</dbReference>
<dbReference type="PANTHER" id="PTHR22042">
    <property type="entry name" value="TANKYRASE 1 BINDING PROTEIN"/>
    <property type="match status" value="1"/>
</dbReference>
<dbReference type="Ensembl" id="ENSSFOT00015079990.1">
    <property type="protein sequence ID" value="ENSSFOP00015045986.1"/>
    <property type="gene ID" value="ENSSFOG00015024971.1"/>
</dbReference>
<dbReference type="PANTHER" id="PTHR22042:SF3">
    <property type="entry name" value="RIKEN CDNA 2900026A02 GENE"/>
    <property type="match status" value="1"/>
</dbReference>
<protein>
    <submittedName>
        <fullName evidence="3">Si:ch73-138n13.1</fullName>
    </submittedName>
</protein>
<feature type="compositionally biased region" description="Acidic residues" evidence="1">
    <location>
        <begin position="240"/>
        <end position="249"/>
    </location>
</feature>
<dbReference type="Proteomes" id="UP000694397">
    <property type="component" value="Chromosome 17"/>
</dbReference>
<accession>A0A8C9T2W5</accession>
<feature type="compositionally biased region" description="Polar residues" evidence="1">
    <location>
        <begin position="177"/>
        <end position="187"/>
    </location>
</feature>
<reference evidence="3" key="2">
    <citation type="submission" date="2025-08" db="UniProtKB">
        <authorList>
            <consortium name="Ensembl"/>
        </authorList>
    </citation>
    <scope>IDENTIFICATION</scope>
</reference>
<dbReference type="GeneTree" id="ENSGT00940000154184"/>
<evidence type="ECO:0000313" key="4">
    <source>
        <dbReference type="Proteomes" id="UP000694397"/>
    </source>
</evidence>
<name>A0A8C9T2W5_SCLFO</name>
<feature type="region of interest" description="Disordered" evidence="1">
    <location>
        <begin position="56"/>
        <end position="351"/>
    </location>
</feature>
<evidence type="ECO:0000256" key="1">
    <source>
        <dbReference type="SAM" id="MobiDB-lite"/>
    </source>
</evidence>
<proteinExistence type="predicted"/>
<dbReference type="SMART" id="SM01319">
    <property type="entry name" value="Tankyrase_bdg_C"/>
    <property type="match status" value="1"/>
</dbReference>
<reference evidence="3 4" key="1">
    <citation type="submission" date="2019-04" db="EMBL/GenBank/DDBJ databases">
        <authorList>
            <consortium name="Wellcome Sanger Institute Data Sharing"/>
        </authorList>
    </citation>
    <scope>NUCLEOTIDE SEQUENCE [LARGE SCALE GENOMIC DNA]</scope>
</reference>
<feature type="compositionally biased region" description="Basic residues" evidence="1">
    <location>
        <begin position="193"/>
        <end position="208"/>
    </location>
</feature>
<reference evidence="3" key="3">
    <citation type="submission" date="2025-09" db="UniProtKB">
        <authorList>
            <consortium name="Ensembl"/>
        </authorList>
    </citation>
    <scope>IDENTIFICATION</scope>
</reference>
<sequence>MDYLGDKLSVAQTQVSGWVGSVRRSLQGALGLVSGAGGGGGGGGGFKRAASLRGLASRSRESIRRFSLRSQQRLSLRRRPEDPGTPTVEQLKKCVTGEREGRDTDTLVHETDSQYGTWETGLRTEDSLTPATPTSDSNLSSSPRKPTPPHTPSDPDTPDAPTPSSHPEGEPLPFPETATTLLDSSALRSRVQLSKRRSRRTLPSRAARHSATLSMLDEGSGDPVQDWMYCDSTEQKAEPTNEEDSDVEDQPGAVEPRPVSSQQQRVALFPGMDPSALKAQLRKRGDSDSQTDGLAPSPSQQSRSPKSPFLPRASRVLPPAGGKENGEEASPQWLKELKSKKRLSQYDSSST</sequence>
<evidence type="ECO:0000313" key="3">
    <source>
        <dbReference type="Ensembl" id="ENSSFOP00015045986.1"/>
    </source>
</evidence>
<feature type="compositionally biased region" description="Low complexity" evidence="1">
    <location>
        <begin position="296"/>
        <end position="307"/>
    </location>
</feature>
<evidence type="ECO:0000259" key="2">
    <source>
        <dbReference type="SMART" id="SM01319"/>
    </source>
</evidence>
<dbReference type="InterPro" id="IPR040006">
    <property type="entry name" value="TNKS1BP1-like"/>
</dbReference>
<dbReference type="AlphaFoldDB" id="A0A8C9T2W5"/>
<keyword evidence="4" id="KW-1185">Reference proteome</keyword>
<feature type="domain" description="Tankyrase 1-binding protein C-terminal" evidence="2">
    <location>
        <begin position="169"/>
        <end position="341"/>
    </location>
</feature>
<feature type="compositionally biased region" description="Basic and acidic residues" evidence="1">
    <location>
        <begin position="90"/>
        <end position="112"/>
    </location>
</feature>
<gene>
    <name evidence="3" type="primary">si:ch73-138n13.1</name>
</gene>